<evidence type="ECO:0000313" key="5">
    <source>
        <dbReference type="EMBL" id="KAG8465547.1"/>
    </source>
</evidence>
<evidence type="ECO:0008006" key="7">
    <source>
        <dbReference type="Google" id="ProtNLM"/>
    </source>
</evidence>
<dbReference type="PROSITE" id="PS50190">
    <property type="entry name" value="SEC7"/>
    <property type="match status" value="1"/>
</dbReference>
<feature type="region of interest" description="Disordered" evidence="2">
    <location>
        <begin position="628"/>
        <end position="671"/>
    </location>
</feature>
<dbReference type="Pfam" id="PF01369">
    <property type="entry name" value="Sec7"/>
    <property type="match status" value="1"/>
</dbReference>
<dbReference type="Gene3D" id="2.30.29.30">
    <property type="entry name" value="Pleckstrin-homology domain (PH domain)/Phosphotyrosine-binding domain (PTB)"/>
    <property type="match status" value="1"/>
</dbReference>
<dbReference type="SUPFAM" id="SSF50729">
    <property type="entry name" value="PH domain-like"/>
    <property type="match status" value="1"/>
</dbReference>
<dbReference type="Gene3D" id="1.10.1000.11">
    <property type="entry name" value="Arf Nucleotide-binding Site Opener,domain 2"/>
    <property type="match status" value="1"/>
</dbReference>
<feature type="compositionally biased region" description="Low complexity" evidence="2">
    <location>
        <begin position="1885"/>
        <end position="1899"/>
    </location>
</feature>
<dbReference type="Gene3D" id="1.10.220.20">
    <property type="match status" value="1"/>
</dbReference>
<dbReference type="InterPro" id="IPR000904">
    <property type="entry name" value="Sec7_dom"/>
</dbReference>
<evidence type="ECO:0000256" key="2">
    <source>
        <dbReference type="SAM" id="MobiDB-lite"/>
    </source>
</evidence>
<feature type="region of interest" description="Disordered" evidence="2">
    <location>
        <begin position="1877"/>
        <end position="1899"/>
    </location>
</feature>
<dbReference type="FunFam" id="1.10.1000.11:FF:000002">
    <property type="entry name" value="Cytohesin 1"/>
    <property type="match status" value="1"/>
</dbReference>
<feature type="region of interest" description="Disordered" evidence="2">
    <location>
        <begin position="1514"/>
        <end position="1535"/>
    </location>
</feature>
<feature type="compositionally biased region" description="Low complexity" evidence="2">
    <location>
        <begin position="1667"/>
        <end position="1686"/>
    </location>
</feature>
<feature type="region of interest" description="Disordered" evidence="2">
    <location>
        <begin position="1640"/>
        <end position="1698"/>
    </location>
</feature>
<comment type="caution">
    <text evidence="5">The sequence shown here is derived from an EMBL/GenBank/DDBJ whole genome shotgun (WGS) entry which is preliminary data.</text>
</comment>
<dbReference type="PANTHER" id="PTHR10663">
    <property type="entry name" value="GUANYL-NUCLEOTIDE EXCHANGE FACTOR"/>
    <property type="match status" value="1"/>
</dbReference>
<dbReference type="InterPro" id="IPR011993">
    <property type="entry name" value="PH-like_dom_sf"/>
</dbReference>
<accession>A0A8J6C8N3</accession>
<dbReference type="InterPro" id="IPR035999">
    <property type="entry name" value="Sec7_dom_sf"/>
</dbReference>
<evidence type="ECO:0000259" key="3">
    <source>
        <dbReference type="PROSITE" id="PS50003"/>
    </source>
</evidence>
<dbReference type="OrthoDB" id="430364at2759"/>
<keyword evidence="1" id="KW-0175">Coiled coil</keyword>
<dbReference type="Pfam" id="PF00169">
    <property type="entry name" value="PH"/>
    <property type="match status" value="1"/>
</dbReference>
<feature type="domain" description="SEC7" evidence="4">
    <location>
        <begin position="814"/>
        <end position="973"/>
    </location>
</feature>
<proteinExistence type="predicted"/>
<feature type="domain" description="PH" evidence="3">
    <location>
        <begin position="984"/>
        <end position="1105"/>
    </location>
</feature>
<feature type="region of interest" description="Disordered" evidence="2">
    <location>
        <begin position="103"/>
        <end position="132"/>
    </location>
</feature>
<dbReference type="CDD" id="cd00171">
    <property type="entry name" value="Sec7"/>
    <property type="match status" value="1"/>
</dbReference>
<dbReference type="SMART" id="SM00233">
    <property type="entry name" value="PH"/>
    <property type="match status" value="1"/>
</dbReference>
<reference evidence="5" key="1">
    <citation type="submission" date="2021-05" db="EMBL/GenBank/DDBJ databases">
        <title>The genome of the haptophyte Pavlova lutheri (Diacronema luteri, Pavlovales) - a model for lipid biosynthesis in eukaryotic algae.</title>
        <authorList>
            <person name="Hulatt C.J."/>
            <person name="Posewitz M.C."/>
        </authorList>
    </citation>
    <scope>NUCLEOTIDE SEQUENCE</scope>
    <source>
        <strain evidence="5">NIVA-4/92</strain>
    </source>
</reference>
<feature type="region of interest" description="Disordered" evidence="2">
    <location>
        <begin position="336"/>
        <end position="355"/>
    </location>
</feature>
<keyword evidence="6" id="KW-1185">Reference proteome</keyword>
<dbReference type="InterPro" id="IPR001849">
    <property type="entry name" value="PH_domain"/>
</dbReference>
<protein>
    <recommendedName>
        <fullName evidence="7">SEC7 domain-containing protein</fullName>
    </recommendedName>
</protein>
<dbReference type="EMBL" id="JAGTXO010000010">
    <property type="protein sequence ID" value="KAG8465547.1"/>
    <property type="molecule type" value="Genomic_DNA"/>
</dbReference>
<sequence length="1899" mass="194772">MRQHEYPVHAGVEGACARLVASGSSPEAVSRALAAVLADTALDEEEPPFAVDIVPNARDPAARGLACELRVTPSGVIFLGSEAPRRLDELHVIVMLGGAFQPGSGLERARRPSRRSRSPSPGGSRKPLHDDDDDAPYGVQLRWLDGSVHTLRARHDETPGLALPPDDDGASSAGVFAEQLQELFEAHLVRFAHMRAALLLALRRCCGALRPASEADARAALDAQLAAVWMPLGEAGAAALSGAAAPEPGRAPDAAVRAAGAVVAAGTVGERMRLLGFGAEAEWAPLLAADCQRGAPLLGALSCLAHALAWARARGRQLDHFLALLHVPAAGKAAGLSGARASDDGDVPRQPATPTPTPTLGAAAVYLACVALQACALAPLPAWMARSGGALALPAATQLLLQLSQAGEEDGTESGGVGGLSGAAQRPPRVLAAAIAARASVLSCEPLAAVALLCDQADVALGAGVDAARARASGEASSAAPSGLLPGLFANALDLFVAFASCGSAGGSAGGSPRTGGDVLARALAATAAHVGAVLAPPARGAESGGMAMKPSLSLSAAIARLHAVTKLARQAAAAGASVDEAARAGLAPDGGIHASFAHELPRNAHSAHSAGAEPPPIAPLVSIERASAEEASGDLQRTCSDGSGTNPHERTDGEADADDGDGDSVGADDARGASVDARALSAGESDAVPASAPGDALGLNVPLARRRSASPAELAAGVQVGVQAIGASLAERASVLRAQTYGNGSRTASPPASLPSTPRQLDVRRSNTVGPPGRELALPSAVPPFNYALRHGAAVEAELRAKANIFNAAGAGKKGIKQLIERGLIGSSPEAIGAFLREAGPRLRQRDVADYLGSEGSADALAWYVASLDLAELRIDSAVRKLNTSIQLKVEAQKIDRILTAFAKRYHECNPGLFESEDKAYVTSYSLMMLNTDAHNDKVKSKMSKDAFVAMNREQNLPRDLLEALYENVTSCDLQIEERSQVDVVKEGWLLKQNRRKVGWKWRYCLLSSRALYVYKQQDDLEPAFFCPLEYSAISQVQPNGALSKKLEIRSLAEMAGSVTPRLSRARSQGGSAHGPEAGRTMIFEARDEREAKEWLRSVQQFTLQEGILVVPLDELEAWEQINARAGGAPIVASRSAPLTAGASLSPRPQLPMLRASVSLSRAGSAHAGLDELGALDAVLATNAGSSLRERRALAKAQQLAQRERRPMTGAPAAPGAGDETKALIERYYGAMEQTGARGADGTNALVTPSDDADRRFEAERVAPARAPSAHDGDGGGGDGGGNDQVDGSDQVEHDVDGVRHARSTVAPLVAPLGIGISKHASGSDDAAPMPRHAPHLASADSAGHAADTSSQSSATPSPRFARRSPRDGGAHLPSVLATHAAGASVSSSRGASPLAHPAPSQSAPARTGADAPARLDGFAAVADADLLMRRRLAELRLLEEEMPSAANGVSLRERAAVGALSVELVAKRQQLDDLERALRVLEGALAERTATLRSVSEQVTLERARLSSLRMHAATTQPAEPSVAGTTVDARHASSEWANGDERLPGAAAAAAVKAAAAAAAASASATSAAAARHGMTGAHSASTWSGAAWPGANARAESTADPARAHGARVWTNGAAEALTSDGDGVSLSRALAPLNASAPSRQLDRPGVRPGSSFSAHAPRSEPSAALLAAGAQQPQPLASSPFSRDRHRHAQPLSRGAQPYIGLDAASSGAVAAPGVDAALLLRAGASAGLPARLARLVFSGARFQLSAVARSADGDSRSHSAGGSPAFLWVSPALDVLQWAHDEPSAAQGAQREAGARSVGTPTALVRTVQRGGWHGAPRGSGSAADPYSAKNCAWQFTTDTHTVCLLAQDNAQREDWVTALTLVSKAAARGMLPGPAPGTGAAGLPRAIAQRA</sequence>
<name>A0A8J6C8N3_DIALT</name>
<dbReference type="InterPro" id="IPR023394">
    <property type="entry name" value="Sec7_C_sf"/>
</dbReference>
<dbReference type="SUPFAM" id="SSF48425">
    <property type="entry name" value="Sec7 domain"/>
    <property type="match status" value="1"/>
</dbReference>
<feature type="compositionally biased region" description="Polar residues" evidence="2">
    <location>
        <begin position="1349"/>
        <end position="1358"/>
    </location>
</feature>
<dbReference type="GO" id="GO:0032012">
    <property type="term" value="P:regulation of ARF protein signal transduction"/>
    <property type="evidence" value="ECO:0007669"/>
    <property type="project" value="InterPro"/>
</dbReference>
<gene>
    <name evidence="5" type="ORF">KFE25_002854</name>
</gene>
<feature type="coiled-coil region" evidence="1">
    <location>
        <begin position="1459"/>
        <end position="1493"/>
    </location>
</feature>
<feature type="compositionally biased region" description="Basic and acidic residues" evidence="2">
    <location>
        <begin position="1263"/>
        <end position="1275"/>
    </location>
</feature>
<dbReference type="PROSITE" id="PS50003">
    <property type="entry name" value="PH_DOMAIN"/>
    <property type="match status" value="1"/>
</dbReference>
<feature type="region of interest" description="Disordered" evidence="2">
    <location>
        <begin position="1263"/>
        <end position="1292"/>
    </location>
</feature>
<evidence type="ECO:0000313" key="6">
    <source>
        <dbReference type="Proteomes" id="UP000751190"/>
    </source>
</evidence>
<organism evidence="5 6">
    <name type="scientific">Diacronema lutheri</name>
    <name type="common">Unicellular marine alga</name>
    <name type="synonym">Monochrysis lutheri</name>
    <dbReference type="NCBI Taxonomy" id="2081491"/>
    <lineage>
        <taxon>Eukaryota</taxon>
        <taxon>Haptista</taxon>
        <taxon>Haptophyta</taxon>
        <taxon>Pavlovophyceae</taxon>
        <taxon>Pavlovales</taxon>
        <taxon>Pavlovaceae</taxon>
        <taxon>Diacronema</taxon>
    </lineage>
</organism>
<feature type="region of interest" description="Disordered" evidence="2">
    <location>
        <begin position="742"/>
        <end position="775"/>
    </location>
</feature>
<evidence type="ECO:0000259" key="4">
    <source>
        <dbReference type="PROSITE" id="PS50190"/>
    </source>
</evidence>
<evidence type="ECO:0000256" key="1">
    <source>
        <dbReference type="SAM" id="Coils"/>
    </source>
</evidence>
<dbReference type="GO" id="GO:0005085">
    <property type="term" value="F:guanyl-nucleotide exchange factor activity"/>
    <property type="evidence" value="ECO:0007669"/>
    <property type="project" value="InterPro"/>
</dbReference>
<dbReference type="Proteomes" id="UP000751190">
    <property type="component" value="Unassembled WGS sequence"/>
</dbReference>
<feature type="compositionally biased region" description="Low complexity" evidence="2">
    <location>
        <begin position="746"/>
        <end position="760"/>
    </location>
</feature>
<feature type="compositionally biased region" description="Low complexity" evidence="2">
    <location>
        <begin position="1382"/>
        <end position="1397"/>
    </location>
</feature>
<feature type="region of interest" description="Disordered" evidence="2">
    <location>
        <begin position="1322"/>
        <end position="1412"/>
    </location>
</feature>
<feature type="region of interest" description="Disordered" evidence="2">
    <location>
        <begin position="1199"/>
        <end position="1220"/>
    </location>
</feature>
<dbReference type="SMART" id="SM00222">
    <property type="entry name" value="Sec7"/>
    <property type="match status" value="1"/>
</dbReference>
<feature type="compositionally biased region" description="Polar residues" evidence="2">
    <location>
        <begin position="636"/>
        <end position="647"/>
    </location>
</feature>